<name>A0AAE1YUC9_9LAMI</name>
<dbReference type="InterPro" id="IPR002885">
    <property type="entry name" value="PPR_rpt"/>
</dbReference>
<evidence type="ECO:0000313" key="2">
    <source>
        <dbReference type="EMBL" id="KAK4436238.1"/>
    </source>
</evidence>
<organism evidence="2 3">
    <name type="scientific">Sesamum alatum</name>
    <dbReference type="NCBI Taxonomy" id="300844"/>
    <lineage>
        <taxon>Eukaryota</taxon>
        <taxon>Viridiplantae</taxon>
        <taxon>Streptophyta</taxon>
        <taxon>Embryophyta</taxon>
        <taxon>Tracheophyta</taxon>
        <taxon>Spermatophyta</taxon>
        <taxon>Magnoliopsida</taxon>
        <taxon>eudicotyledons</taxon>
        <taxon>Gunneridae</taxon>
        <taxon>Pentapetalae</taxon>
        <taxon>asterids</taxon>
        <taxon>lamiids</taxon>
        <taxon>Lamiales</taxon>
        <taxon>Pedaliaceae</taxon>
        <taxon>Sesamum</taxon>
    </lineage>
</organism>
<dbReference type="AlphaFoldDB" id="A0AAE1YUC9"/>
<protein>
    <submittedName>
        <fullName evidence="2">Pentatricopeptide repeat-containing protein, mitochondrial</fullName>
    </submittedName>
</protein>
<evidence type="ECO:0000256" key="1">
    <source>
        <dbReference type="ARBA" id="ARBA00022737"/>
    </source>
</evidence>
<dbReference type="InterPro" id="IPR011990">
    <property type="entry name" value="TPR-like_helical_dom_sf"/>
</dbReference>
<dbReference type="Pfam" id="PF01535">
    <property type="entry name" value="PPR"/>
    <property type="match status" value="3"/>
</dbReference>
<evidence type="ECO:0000313" key="3">
    <source>
        <dbReference type="Proteomes" id="UP001293254"/>
    </source>
</evidence>
<dbReference type="GO" id="GO:0009451">
    <property type="term" value="P:RNA modification"/>
    <property type="evidence" value="ECO:0007669"/>
    <property type="project" value="InterPro"/>
</dbReference>
<dbReference type="InterPro" id="IPR046960">
    <property type="entry name" value="PPR_At4g14850-like_plant"/>
</dbReference>
<reference evidence="2" key="1">
    <citation type="submission" date="2020-06" db="EMBL/GenBank/DDBJ databases">
        <authorList>
            <person name="Li T."/>
            <person name="Hu X."/>
            <person name="Zhang T."/>
            <person name="Song X."/>
            <person name="Zhang H."/>
            <person name="Dai N."/>
            <person name="Sheng W."/>
            <person name="Hou X."/>
            <person name="Wei L."/>
        </authorList>
    </citation>
    <scope>NUCLEOTIDE SEQUENCE</scope>
    <source>
        <strain evidence="2">3651</strain>
        <tissue evidence="2">Leaf</tissue>
    </source>
</reference>
<comment type="caution">
    <text evidence="2">The sequence shown here is derived from an EMBL/GenBank/DDBJ whole genome shotgun (WGS) entry which is preliminary data.</text>
</comment>
<reference evidence="2" key="2">
    <citation type="journal article" date="2024" name="Plant">
        <title>Genomic evolution and insights into agronomic trait innovations of Sesamum species.</title>
        <authorList>
            <person name="Miao H."/>
            <person name="Wang L."/>
            <person name="Qu L."/>
            <person name="Liu H."/>
            <person name="Sun Y."/>
            <person name="Le M."/>
            <person name="Wang Q."/>
            <person name="Wei S."/>
            <person name="Zheng Y."/>
            <person name="Lin W."/>
            <person name="Duan Y."/>
            <person name="Cao H."/>
            <person name="Xiong S."/>
            <person name="Wang X."/>
            <person name="Wei L."/>
            <person name="Li C."/>
            <person name="Ma Q."/>
            <person name="Ju M."/>
            <person name="Zhao R."/>
            <person name="Li G."/>
            <person name="Mu C."/>
            <person name="Tian Q."/>
            <person name="Mei H."/>
            <person name="Zhang T."/>
            <person name="Gao T."/>
            <person name="Zhang H."/>
        </authorList>
    </citation>
    <scope>NUCLEOTIDE SEQUENCE</scope>
    <source>
        <strain evidence="2">3651</strain>
    </source>
</reference>
<dbReference type="Proteomes" id="UP001293254">
    <property type="component" value="Unassembled WGS sequence"/>
</dbReference>
<keyword evidence="1" id="KW-0677">Repeat</keyword>
<proteinExistence type="predicted"/>
<dbReference type="PANTHER" id="PTHR47926">
    <property type="entry name" value="PENTATRICOPEPTIDE REPEAT-CONTAINING PROTEIN"/>
    <property type="match status" value="1"/>
</dbReference>
<sequence>MLVGYVECDLMSEALSVFDRMPRRGVVEWTTLISGYVKSEDGCKKALELFRVMRESCEAVPNEFTLDCVTRACGRLGDLWGGRLVHGLILKSGFEYECSIGGALICLYSSCEFMDDAKKVYDNMLVRCANDSNELIGGLLKWVRSKKLS</sequence>
<dbReference type="GO" id="GO:0003723">
    <property type="term" value="F:RNA binding"/>
    <property type="evidence" value="ECO:0007669"/>
    <property type="project" value="InterPro"/>
</dbReference>
<dbReference type="EMBL" id="JACGWO010000002">
    <property type="protein sequence ID" value="KAK4436238.1"/>
    <property type="molecule type" value="Genomic_DNA"/>
</dbReference>
<accession>A0AAE1YUC9</accession>
<dbReference type="NCBIfam" id="TIGR00756">
    <property type="entry name" value="PPR"/>
    <property type="match status" value="2"/>
</dbReference>
<gene>
    <name evidence="2" type="ORF">Salat_0787500</name>
</gene>
<dbReference type="Gene3D" id="1.25.40.10">
    <property type="entry name" value="Tetratricopeptide repeat domain"/>
    <property type="match status" value="1"/>
</dbReference>
<keyword evidence="3" id="KW-1185">Reference proteome</keyword>
<dbReference type="PANTHER" id="PTHR47926:SF347">
    <property type="entry name" value="PENTATRICOPEPTIDE REPEAT-CONTAINING PROTEIN"/>
    <property type="match status" value="1"/>
</dbReference>